<dbReference type="RefSeq" id="WP_045956204.1">
    <property type="nucleotide sequence ID" value="NZ_JXXV01000024.1"/>
</dbReference>
<dbReference type="OrthoDB" id="6382212at2"/>
<evidence type="ECO:0000259" key="1">
    <source>
        <dbReference type="Pfam" id="PF13737"/>
    </source>
</evidence>
<dbReference type="Proteomes" id="UP000033673">
    <property type="component" value="Unassembled WGS sequence"/>
</dbReference>
<gene>
    <name evidence="2" type="ORF">TW81_13225</name>
</gene>
<evidence type="ECO:0000313" key="3">
    <source>
        <dbReference type="Proteomes" id="UP000033673"/>
    </source>
</evidence>
<feature type="domain" description="Transposase DDE" evidence="1">
    <location>
        <begin position="20"/>
        <end position="129"/>
    </location>
</feature>
<accession>A0A0F4NGY0</accession>
<name>A0A0F4NGY0_9VIBR</name>
<dbReference type="InterPro" id="IPR053172">
    <property type="entry name" value="Tn903_transposase"/>
</dbReference>
<protein>
    <submittedName>
        <fullName evidence="2">Transposase</fullName>
    </submittedName>
</protein>
<dbReference type="PANTHER" id="PTHR34631">
    <property type="match status" value="1"/>
</dbReference>
<organism evidence="2 3">
    <name type="scientific">Vibrio galatheae</name>
    <dbReference type="NCBI Taxonomy" id="579748"/>
    <lineage>
        <taxon>Bacteria</taxon>
        <taxon>Pseudomonadati</taxon>
        <taxon>Pseudomonadota</taxon>
        <taxon>Gammaproteobacteria</taxon>
        <taxon>Vibrionales</taxon>
        <taxon>Vibrionaceae</taxon>
        <taxon>Vibrio</taxon>
    </lineage>
</organism>
<dbReference type="STRING" id="579748.TW81_13225"/>
<reference evidence="2 3" key="1">
    <citation type="journal article" date="2015" name="BMC Genomics">
        <title>Genome mining reveals unlocked bioactive potential of marine Gram-negative bacteria.</title>
        <authorList>
            <person name="Machado H."/>
            <person name="Sonnenschein E.C."/>
            <person name="Melchiorsen J."/>
            <person name="Gram L."/>
        </authorList>
    </citation>
    <scope>NUCLEOTIDE SEQUENCE [LARGE SCALE GENOMIC DNA]</scope>
    <source>
        <strain evidence="2 3">S2757</strain>
    </source>
</reference>
<evidence type="ECO:0000313" key="2">
    <source>
        <dbReference type="EMBL" id="KJY82370.1"/>
    </source>
</evidence>
<dbReference type="PATRIC" id="fig|579748.3.peg.2735"/>
<dbReference type="PANTHER" id="PTHR34631:SF3">
    <property type="entry name" value="ISSOD12 TRANSPOSASE TNPA_ISSOD12"/>
    <property type="match status" value="1"/>
</dbReference>
<sequence length="306" mass="34795">MPKPRYKTTNWRKYNNSLVNRGSLTFWIDEEAITEWKQSKQHKLGRPRLFSDLAITTALMVKRIFSLPLRALQGFIDSVFKLANISLVCPHYTCISRRAKDVNVNFKASTRGVIQHLAIDATGLKVYGEGEWKVKKHGTDGKRRVWRKLHLAVDTDTHEIIAAELTLSGVTDAEVLPNLLKQTRRTINEISGDGAYDTRECHRAIRAKKATPLIPPREGAAFWEKGHPRNLAVGCQKLYGSNKKWKQKYGYHKRSLSETAMYRVKQLLGASLTLRNYNAQVGETYAMIKALNKLTGIAMPETQYVV</sequence>
<dbReference type="Pfam" id="PF13737">
    <property type="entry name" value="DDE_Tnp_1_5"/>
    <property type="match status" value="1"/>
</dbReference>
<dbReference type="EMBL" id="JXXV01000024">
    <property type="protein sequence ID" value="KJY82370.1"/>
    <property type="molecule type" value="Genomic_DNA"/>
</dbReference>
<dbReference type="InterPro" id="IPR053520">
    <property type="entry name" value="Transposase_Tn903"/>
</dbReference>
<dbReference type="InterPro" id="IPR025668">
    <property type="entry name" value="Tnp_DDE_dom"/>
</dbReference>
<dbReference type="NCBIfam" id="NF033579">
    <property type="entry name" value="transpos_IS5_2"/>
    <property type="match status" value="1"/>
</dbReference>
<dbReference type="AlphaFoldDB" id="A0A0F4NGY0"/>
<keyword evidence="3" id="KW-1185">Reference proteome</keyword>
<proteinExistence type="predicted"/>
<comment type="caution">
    <text evidence="2">The sequence shown here is derived from an EMBL/GenBank/DDBJ whole genome shotgun (WGS) entry which is preliminary data.</text>
</comment>